<gene>
    <name evidence="2" type="ORF">B2A_11953</name>
</gene>
<reference evidence="2" key="2">
    <citation type="journal article" date="2014" name="ISME J.">
        <title>Microbial stratification in low pH oxic and suboxic macroscopic growths along an acid mine drainage.</title>
        <authorList>
            <person name="Mendez-Garcia C."/>
            <person name="Mesa V."/>
            <person name="Sprenger R.R."/>
            <person name="Richter M."/>
            <person name="Diez M.S."/>
            <person name="Solano J."/>
            <person name="Bargiela R."/>
            <person name="Golyshina O.V."/>
            <person name="Manteca A."/>
            <person name="Ramos J.L."/>
            <person name="Gallego J.R."/>
            <person name="Llorente I."/>
            <person name="Martins Dos Santos V.A."/>
            <person name="Jensen O.N."/>
            <person name="Pelaez A.I."/>
            <person name="Sanchez J."/>
            <person name="Ferrer M."/>
        </authorList>
    </citation>
    <scope>NUCLEOTIDE SEQUENCE</scope>
</reference>
<dbReference type="GO" id="GO:0008270">
    <property type="term" value="F:zinc ion binding"/>
    <property type="evidence" value="ECO:0007669"/>
    <property type="project" value="InterPro"/>
</dbReference>
<evidence type="ECO:0000313" key="2">
    <source>
        <dbReference type="EMBL" id="EQD36958.1"/>
    </source>
</evidence>
<dbReference type="AlphaFoldDB" id="T0YV99"/>
<dbReference type="PROSITE" id="PS50966">
    <property type="entry name" value="ZF_SWIM"/>
    <property type="match status" value="1"/>
</dbReference>
<organism evidence="2">
    <name type="scientific">mine drainage metagenome</name>
    <dbReference type="NCBI Taxonomy" id="410659"/>
    <lineage>
        <taxon>unclassified sequences</taxon>
        <taxon>metagenomes</taxon>
        <taxon>ecological metagenomes</taxon>
    </lineage>
</organism>
<name>T0YV99_9ZZZZ</name>
<sequence>MLIGKAAASNEFKNTYEPDLFTRQEISEFPWIFKNKTESAFILAVNGNRNGTYIKGFVESESRDNMYHYVAVFVSLGRKVEGGGFCECESRHYYGKPCKHVLSLRNMYVKHKDELDKLASIYPDIRRST</sequence>
<comment type="caution">
    <text evidence="2">The sequence shown here is derived from an EMBL/GenBank/DDBJ whole genome shotgun (WGS) entry which is preliminary data.</text>
</comment>
<reference evidence="2" key="1">
    <citation type="submission" date="2013-08" db="EMBL/GenBank/DDBJ databases">
        <authorList>
            <person name="Mendez C."/>
            <person name="Richter M."/>
            <person name="Ferrer M."/>
            <person name="Sanchez J."/>
        </authorList>
    </citation>
    <scope>NUCLEOTIDE SEQUENCE</scope>
</reference>
<dbReference type="Pfam" id="PF04434">
    <property type="entry name" value="SWIM"/>
    <property type="match status" value="1"/>
</dbReference>
<dbReference type="InterPro" id="IPR007527">
    <property type="entry name" value="Znf_SWIM"/>
</dbReference>
<proteinExistence type="predicted"/>
<dbReference type="EMBL" id="AUZZ01008624">
    <property type="protein sequence ID" value="EQD36958.1"/>
    <property type="molecule type" value="Genomic_DNA"/>
</dbReference>
<protein>
    <submittedName>
        <fullName evidence="2">Zinc finger SWIM domain protein</fullName>
    </submittedName>
</protein>
<feature type="domain" description="SWIM-type" evidence="1">
    <location>
        <begin position="70"/>
        <end position="109"/>
    </location>
</feature>
<accession>T0YV99</accession>
<evidence type="ECO:0000259" key="1">
    <source>
        <dbReference type="PROSITE" id="PS50966"/>
    </source>
</evidence>